<dbReference type="PANTHER" id="PTHR15394">
    <property type="entry name" value="SERINE HYDROLASE RBBP9"/>
    <property type="match status" value="1"/>
</dbReference>
<proteinExistence type="predicted"/>
<accession>A0ABR1FGR5</accession>
<name>A0ABR1FGR5_AURAN</name>
<dbReference type="PANTHER" id="PTHR15394:SF3">
    <property type="entry name" value="SERINE HYDROLASE RBBP9"/>
    <property type="match status" value="1"/>
</dbReference>
<feature type="transmembrane region" description="Helical" evidence="2">
    <location>
        <begin position="130"/>
        <end position="149"/>
    </location>
</feature>
<feature type="region of interest" description="Disordered" evidence="1">
    <location>
        <begin position="1"/>
        <end position="21"/>
    </location>
</feature>
<dbReference type="InterPro" id="IPR010662">
    <property type="entry name" value="RBBP9/YdeN"/>
</dbReference>
<feature type="compositionally biased region" description="Polar residues" evidence="1">
    <location>
        <begin position="9"/>
        <end position="20"/>
    </location>
</feature>
<dbReference type="InterPro" id="IPR029058">
    <property type="entry name" value="AB_hydrolase_fold"/>
</dbReference>
<reference evidence="3 4" key="1">
    <citation type="submission" date="2024-03" db="EMBL/GenBank/DDBJ databases">
        <title>Aureococcus anophagefferens CCMP1851 and Kratosvirus quantuckense: Draft genome of a second virus-susceptible host strain in the model system.</title>
        <authorList>
            <person name="Chase E."/>
            <person name="Truchon A.R."/>
            <person name="Schepens W."/>
            <person name="Wilhelm S.W."/>
        </authorList>
    </citation>
    <scope>NUCLEOTIDE SEQUENCE [LARGE SCALE GENOMIC DNA]</scope>
    <source>
        <strain evidence="3 4">CCMP1851</strain>
    </source>
</reference>
<evidence type="ECO:0000256" key="2">
    <source>
        <dbReference type="SAM" id="Phobius"/>
    </source>
</evidence>
<sequence length="153" mass="16115">MSGCPSCAGSASTRRPSSWATAAGPRLCERERVKALVLVCAYHTDLGDASEAAAGYFGRPWAWDRIRENAGRVVLFHDADDPHIPKAEARLVAGELKADYHELGARAASRHASALVAGTDEEPSSASGSGLLITGLLVLLAAVAYAVVYRTTH</sequence>
<keyword evidence="2" id="KW-0472">Membrane</keyword>
<keyword evidence="3" id="KW-0378">Hydrolase</keyword>
<comment type="caution">
    <text evidence="3">The sequence shown here is derived from an EMBL/GenBank/DDBJ whole genome shotgun (WGS) entry which is preliminary data.</text>
</comment>
<protein>
    <submittedName>
        <fullName evidence="3">Serine hydrolase</fullName>
    </submittedName>
</protein>
<keyword evidence="2" id="KW-0812">Transmembrane</keyword>
<dbReference type="GO" id="GO:0016787">
    <property type="term" value="F:hydrolase activity"/>
    <property type="evidence" value="ECO:0007669"/>
    <property type="project" value="UniProtKB-KW"/>
</dbReference>
<evidence type="ECO:0000256" key="1">
    <source>
        <dbReference type="SAM" id="MobiDB-lite"/>
    </source>
</evidence>
<keyword evidence="2" id="KW-1133">Transmembrane helix</keyword>
<evidence type="ECO:0000313" key="3">
    <source>
        <dbReference type="EMBL" id="KAK7230513.1"/>
    </source>
</evidence>
<keyword evidence="4" id="KW-1185">Reference proteome</keyword>
<dbReference type="EMBL" id="JBBJCI010000428">
    <property type="protein sequence ID" value="KAK7230513.1"/>
    <property type="molecule type" value="Genomic_DNA"/>
</dbReference>
<evidence type="ECO:0000313" key="4">
    <source>
        <dbReference type="Proteomes" id="UP001363151"/>
    </source>
</evidence>
<organism evidence="3 4">
    <name type="scientific">Aureococcus anophagefferens</name>
    <name type="common">Harmful bloom alga</name>
    <dbReference type="NCBI Taxonomy" id="44056"/>
    <lineage>
        <taxon>Eukaryota</taxon>
        <taxon>Sar</taxon>
        <taxon>Stramenopiles</taxon>
        <taxon>Ochrophyta</taxon>
        <taxon>Pelagophyceae</taxon>
        <taxon>Pelagomonadales</taxon>
        <taxon>Pelagomonadaceae</taxon>
        <taxon>Aureococcus</taxon>
    </lineage>
</organism>
<dbReference type="Proteomes" id="UP001363151">
    <property type="component" value="Unassembled WGS sequence"/>
</dbReference>
<dbReference type="Gene3D" id="3.40.50.1820">
    <property type="entry name" value="alpha/beta hydrolase"/>
    <property type="match status" value="1"/>
</dbReference>
<dbReference type="SUPFAM" id="SSF53474">
    <property type="entry name" value="alpha/beta-Hydrolases"/>
    <property type="match status" value="1"/>
</dbReference>
<gene>
    <name evidence="3" type="ORF">SO694_00177032</name>
</gene>